<protein>
    <submittedName>
        <fullName evidence="3">Uncharacterized protein</fullName>
    </submittedName>
</protein>
<feature type="compositionally biased region" description="Low complexity" evidence="2">
    <location>
        <begin position="7"/>
        <end position="19"/>
    </location>
</feature>
<evidence type="ECO:0000256" key="2">
    <source>
        <dbReference type="SAM" id="MobiDB-lite"/>
    </source>
</evidence>
<reference evidence="3 4" key="1">
    <citation type="submission" date="2017-03" db="EMBL/GenBank/DDBJ databases">
        <title>Widespread Adenine N6-methylation of Active Genes in Fungi.</title>
        <authorList>
            <consortium name="DOE Joint Genome Institute"/>
            <person name="Mondo S.J."/>
            <person name="Dannebaum R.O."/>
            <person name="Kuo R.C."/>
            <person name="Louie K.B."/>
            <person name="Bewick A.J."/>
            <person name="Labutti K."/>
            <person name="Haridas S."/>
            <person name="Kuo A."/>
            <person name="Salamov A."/>
            <person name="Ahrendt S.R."/>
            <person name="Lau R."/>
            <person name="Bowen B.P."/>
            <person name="Lipzen A."/>
            <person name="Sullivan W."/>
            <person name="Andreopoulos W.B."/>
            <person name="Clum A."/>
            <person name="Lindquist E."/>
            <person name="Daum C."/>
            <person name="Northen T.R."/>
            <person name="Ramamoorthy G."/>
            <person name="Schmitz R.J."/>
            <person name="Gryganskyi A."/>
            <person name="Culley D."/>
            <person name="Magnuson J."/>
            <person name="James T.Y."/>
            <person name="O'Malley M.A."/>
            <person name="Stajich J.E."/>
            <person name="Spatafora J.W."/>
            <person name="Visel A."/>
            <person name="Grigoriev I.V."/>
        </authorList>
    </citation>
    <scope>NUCLEOTIDE SEQUENCE [LARGE SCALE GENOMIC DNA]</scope>
    <source>
        <strain evidence="3 4">NRRL Y-17943</strain>
    </source>
</reference>
<name>A0A1Y1UI83_9TREE</name>
<proteinExistence type="predicted"/>
<feature type="compositionally biased region" description="Low complexity" evidence="2">
    <location>
        <begin position="198"/>
        <end position="218"/>
    </location>
</feature>
<dbReference type="Proteomes" id="UP000193218">
    <property type="component" value="Unassembled WGS sequence"/>
</dbReference>
<sequence>MEDQPEASGSSSRAARPSSNEVRLGRRVLELEHERDTLLAEIRDLRSRRSSEGASSSSLAAQTSSQPRMAIPDELLPTLTLLRNHIRDLTRDNEALRYTFVGISSNPSALNERDAGPSRSLVDLGEVVVRVRELMQENEELGQMIIEAGRSSDEEWQKLIADARKVIESLESDLEQHANIVESQRAEIDRYKAEIESLRSPASSSSRPRFSGGSSYSPLSHDMGTEYGSSSSHVHGQGRNQRSMTNESRNSNRSKDGRPSSGHGSRGNMNRRQDGDRERDKDRSGPRDKGRSSDRRQSNTGNTQRQIGQNPRVGPSETRDEQDGLESELRGLNIRDAQSKPAPQQPKRTRGPGQS</sequence>
<dbReference type="GeneID" id="33557332"/>
<evidence type="ECO:0000313" key="4">
    <source>
        <dbReference type="Proteomes" id="UP000193218"/>
    </source>
</evidence>
<evidence type="ECO:0000313" key="3">
    <source>
        <dbReference type="EMBL" id="ORX37689.1"/>
    </source>
</evidence>
<dbReference type="EMBL" id="NBSH01000005">
    <property type="protein sequence ID" value="ORX37689.1"/>
    <property type="molecule type" value="Genomic_DNA"/>
</dbReference>
<dbReference type="InParanoid" id="A0A1Y1UI83"/>
<feature type="compositionally biased region" description="Polar residues" evidence="2">
    <location>
        <begin position="298"/>
        <end position="309"/>
    </location>
</feature>
<feature type="compositionally biased region" description="Polar residues" evidence="2">
    <location>
        <begin position="227"/>
        <end position="251"/>
    </location>
</feature>
<feature type="coiled-coil region" evidence="1">
    <location>
        <begin position="160"/>
        <end position="194"/>
    </location>
</feature>
<evidence type="ECO:0000256" key="1">
    <source>
        <dbReference type="SAM" id="Coils"/>
    </source>
</evidence>
<dbReference type="OrthoDB" id="2576031at2759"/>
<comment type="caution">
    <text evidence="3">The sequence shown here is derived from an EMBL/GenBank/DDBJ whole genome shotgun (WGS) entry which is preliminary data.</text>
</comment>
<dbReference type="AlphaFoldDB" id="A0A1Y1UI83"/>
<feature type="compositionally biased region" description="Basic and acidic residues" evidence="2">
    <location>
        <begin position="271"/>
        <end position="297"/>
    </location>
</feature>
<accession>A0A1Y1UI83</accession>
<feature type="region of interest" description="Disordered" evidence="2">
    <location>
        <begin position="1"/>
        <end position="27"/>
    </location>
</feature>
<feature type="compositionally biased region" description="Low complexity" evidence="2">
    <location>
        <begin position="52"/>
        <end position="66"/>
    </location>
</feature>
<organism evidence="3 4">
    <name type="scientific">Kockovaella imperatae</name>
    <dbReference type="NCBI Taxonomy" id="4999"/>
    <lineage>
        <taxon>Eukaryota</taxon>
        <taxon>Fungi</taxon>
        <taxon>Dikarya</taxon>
        <taxon>Basidiomycota</taxon>
        <taxon>Agaricomycotina</taxon>
        <taxon>Tremellomycetes</taxon>
        <taxon>Tremellales</taxon>
        <taxon>Cuniculitremaceae</taxon>
        <taxon>Kockovaella</taxon>
    </lineage>
</organism>
<keyword evidence="4" id="KW-1185">Reference proteome</keyword>
<keyword evidence="1" id="KW-0175">Coiled coil</keyword>
<gene>
    <name evidence="3" type="ORF">BD324DRAFT_622870</name>
</gene>
<dbReference type="RefSeq" id="XP_021871676.1">
    <property type="nucleotide sequence ID" value="XM_022015523.1"/>
</dbReference>
<feature type="region of interest" description="Disordered" evidence="2">
    <location>
        <begin position="46"/>
        <end position="71"/>
    </location>
</feature>
<feature type="region of interest" description="Disordered" evidence="2">
    <location>
        <begin position="197"/>
        <end position="355"/>
    </location>
</feature>